<protein>
    <submittedName>
        <fullName evidence="2">Uncharacterized protein</fullName>
    </submittedName>
</protein>
<accession>A0AA37LW59</accession>
<sequence>MPAKATKATKVRKATGANTPWASKTRSRHFRRQSLKLVSPRPTPKKHTSRPGRENDSSLTKCFKVIAPISKVLPLEIVSPKYHLEWDTTAKGVTGPHWSENFFARLARIATHPI</sequence>
<dbReference type="AlphaFoldDB" id="A0AA37LW59"/>
<proteinExistence type="predicted"/>
<reference evidence="2 3" key="1">
    <citation type="submission" date="2021-07" db="EMBL/GenBank/DDBJ databases">
        <title>Genome data of Colletotrichum spaethianum.</title>
        <authorList>
            <person name="Utami Y.D."/>
            <person name="Hiruma K."/>
        </authorList>
    </citation>
    <scope>NUCLEOTIDE SEQUENCE [LARGE SCALE GENOMIC DNA]</scope>
    <source>
        <strain evidence="2 3">MAFF 242679</strain>
    </source>
</reference>
<feature type="region of interest" description="Disordered" evidence="1">
    <location>
        <begin position="1"/>
        <end position="57"/>
    </location>
</feature>
<evidence type="ECO:0000313" key="2">
    <source>
        <dbReference type="EMBL" id="GJC86727.1"/>
    </source>
</evidence>
<gene>
    <name evidence="2" type="ORF">ColLi_09565</name>
</gene>
<organism evidence="2 3">
    <name type="scientific">Colletotrichum liriopes</name>
    <dbReference type="NCBI Taxonomy" id="708192"/>
    <lineage>
        <taxon>Eukaryota</taxon>
        <taxon>Fungi</taxon>
        <taxon>Dikarya</taxon>
        <taxon>Ascomycota</taxon>
        <taxon>Pezizomycotina</taxon>
        <taxon>Sordariomycetes</taxon>
        <taxon>Hypocreomycetidae</taxon>
        <taxon>Glomerellales</taxon>
        <taxon>Glomerellaceae</taxon>
        <taxon>Colletotrichum</taxon>
        <taxon>Colletotrichum spaethianum species complex</taxon>
    </lineage>
</organism>
<name>A0AA37LW59_9PEZI</name>
<evidence type="ECO:0000256" key="1">
    <source>
        <dbReference type="SAM" id="MobiDB-lite"/>
    </source>
</evidence>
<comment type="caution">
    <text evidence="2">The sequence shown here is derived from an EMBL/GenBank/DDBJ whole genome shotgun (WGS) entry which is preliminary data.</text>
</comment>
<dbReference type="Proteomes" id="UP001055172">
    <property type="component" value="Unassembled WGS sequence"/>
</dbReference>
<evidence type="ECO:0000313" key="3">
    <source>
        <dbReference type="Proteomes" id="UP001055172"/>
    </source>
</evidence>
<feature type="compositionally biased region" description="Basic residues" evidence="1">
    <location>
        <begin position="25"/>
        <end position="34"/>
    </location>
</feature>
<keyword evidence="3" id="KW-1185">Reference proteome</keyword>
<dbReference type="EMBL" id="BPPX01000023">
    <property type="protein sequence ID" value="GJC86727.1"/>
    <property type="molecule type" value="Genomic_DNA"/>
</dbReference>